<proteinExistence type="predicted"/>
<dbReference type="CDD" id="cd00118">
    <property type="entry name" value="LysM"/>
    <property type="match status" value="1"/>
</dbReference>
<evidence type="ECO:0000256" key="1">
    <source>
        <dbReference type="ARBA" id="ARBA00022729"/>
    </source>
</evidence>
<dbReference type="PROSITE" id="PS51782">
    <property type="entry name" value="LYSM"/>
    <property type="match status" value="1"/>
</dbReference>
<keyword evidence="5" id="KW-1185">Reference proteome</keyword>
<dbReference type="InterPro" id="IPR050570">
    <property type="entry name" value="Cell_wall_metabolism_enzyme"/>
</dbReference>
<accession>E6TZW8</accession>
<dbReference type="Gene3D" id="2.20.230.10">
    <property type="entry name" value="Resuscitation-promoting factor rpfb"/>
    <property type="match status" value="1"/>
</dbReference>
<dbReference type="SMART" id="SM01208">
    <property type="entry name" value="G5"/>
    <property type="match status" value="1"/>
</dbReference>
<dbReference type="InterPro" id="IPR016047">
    <property type="entry name" value="M23ase_b-sheet_dom"/>
</dbReference>
<dbReference type="InterPro" id="IPR036779">
    <property type="entry name" value="LysM_dom_sf"/>
</dbReference>
<gene>
    <name evidence="4" type="ordered locus">Bcell_4307</name>
</gene>
<evidence type="ECO:0000313" key="4">
    <source>
        <dbReference type="EMBL" id="ADU32534.1"/>
    </source>
</evidence>
<name>E6TZW8_EVAC2</name>
<dbReference type="PANTHER" id="PTHR21666">
    <property type="entry name" value="PEPTIDASE-RELATED"/>
    <property type="match status" value="1"/>
</dbReference>
<dbReference type="InterPro" id="IPR011098">
    <property type="entry name" value="G5_dom"/>
</dbReference>
<keyword evidence="1" id="KW-0732">Signal</keyword>
<dbReference type="STRING" id="649639.Bcell_4307"/>
<dbReference type="eggNOG" id="COG0739">
    <property type="taxonomic scope" value="Bacteria"/>
</dbReference>
<dbReference type="Gene3D" id="2.70.70.10">
    <property type="entry name" value="Glucose Permease (Domain IIA)"/>
    <property type="match status" value="1"/>
</dbReference>
<evidence type="ECO:0000259" key="2">
    <source>
        <dbReference type="PROSITE" id="PS51109"/>
    </source>
</evidence>
<dbReference type="Pfam" id="PF01476">
    <property type="entry name" value="LysM"/>
    <property type="match status" value="1"/>
</dbReference>
<dbReference type="Pfam" id="PF01551">
    <property type="entry name" value="Peptidase_M23"/>
    <property type="match status" value="1"/>
</dbReference>
<dbReference type="AlphaFoldDB" id="E6TZW8"/>
<dbReference type="PANTHER" id="PTHR21666:SF270">
    <property type="entry name" value="MUREIN HYDROLASE ACTIVATOR ENVC"/>
    <property type="match status" value="1"/>
</dbReference>
<dbReference type="Gene3D" id="3.10.350.10">
    <property type="entry name" value="LysM domain"/>
    <property type="match status" value="1"/>
</dbReference>
<dbReference type="Proteomes" id="UP000001401">
    <property type="component" value="Chromosome"/>
</dbReference>
<dbReference type="SUPFAM" id="SSF54106">
    <property type="entry name" value="LysM domain"/>
    <property type="match status" value="1"/>
</dbReference>
<dbReference type="InterPro" id="IPR011055">
    <property type="entry name" value="Dup_hybrid_motif"/>
</dbReference>
<dbReference type="HOGENOM" id="CLU_027710_2_1_9"/>
<sequence>MVSIPSPIKYQYSLRKVFMLISISLFIVLLLFSNQVKASEENLDSSIQTIYHVFYGDEWLGVVDDPEVIEKYKETVIGELAAEFDDFHFTLDDSLTFIPELVFYHNADNEQTLSYFQDMLEVYANTYEITIGDNVIGHVDRNEDIEALENALMLEYISEEELNSLSEEDIDERLDALEIGDSVIVNAYISDEIDWKKSSAHPDDILEMNQVLKKIQKGTLEEETYTVQAGDVLGTIAEKHDLSINDLMDINPDITEDTLLQIDDEINVTVLKPLTTVIVEKVEKNNETIKYETETKDDSDMWQGDTKVTQEGEDGEKVIEYAITYENGRAVNKDVINEDVIKEAQNKIVLRGTKTSPSRGSGQLSWPAVGGYISSYMGTRWGRFHRGIDIARPTNRNILAADNGTIKSAGWENGYGNTIRINHNNGMETMYAHLDSIDVSVGQTVGQGQKIGIMGSTGNSTGVHLHFEVYVNGQLKNPMDYLNR</sequence>
<evidence type="ECO:0000259" key="3">
    <source>
        <dbReference type="PROSITE" id="PS51782"/>
    </source>
</evidence>
<dbReference type="InterPro" id="IPR018392">
    <property type="entry name" value="LysM"/>
</dbReference>
<dbReference type="Pfam" id="PF07501">
    <property type="entry name" value="G5"/>
    <property type="match status" value="1"/>
</dbReference>
<dbReference type="GO" id="GO:0004222">
    <property type="term" value="F:metalloendopeptidase activity"/>
    <property type="evidence" value="ECO:0007669"/>
    <property type="project" value="TreeGrafter"/>
</dbReference>
<dbReference type="SMART" id="SM00257">
    <property type="entry name" value="LysM"/>
    <property type="match status" value="1"/>
</dbReference>
<feature type="domain" description="LysM" evidence="3">
    <location>
        <begin position="223"/>
        <end position="268"/>
    </location>
</feature>
<feature type="domain" description="G5" evidence="2">
    <location>
        <begin position="275"/>
        <end position="355"/>
    </location>
</feature>
<dbReference type="EMBL" id="CP002394">
    <property type="protein sequence ID" value="ADU32534.1"/>
    <property type="molecule type" value="Genomic_DNA"/>
</dbReference>
<dbReference type="PROSITE" id="PS51109">
    <property type="entry name" value="G5"/>
    <property type="match status" value="1"/>
</dbReference>
<dbReference type="SUPFAM" id="SSF51261">
    <property type="entry name" value="Duplicated hybrid motif"/>
    <property type="match status" value="1"/>
</dbReference>
<dbReference type="KEGG" id="bco:Bcell_4307"/>
<evidence type="ECO:0000313" key="5">
    <source>
        <dbReference type="Proteomes" id="UP000001401"/>
    </source>
</evidence>
<reference evidence="4" key="1">
    <citation type="submission" date="2010-12" db="EMBL/GenBank/DDBJ databases">
        <title>Complete sequence of Bacillus cellulosilyticus DSM 2522.</title>
        <authorList>
            <consortium name="US DOE Joint Genome Institute"/>
            <person name="Lucas S."/>
            <person name="Copeland A."/>
            <person name="Lapidus A."/>
            <person name="Cheng J.-F."/>
            <person name="Bruce D."/>
            <person name="Goodwin L."/>
            <person name="Pitluck S."/>
            <person name="Chertkov O."/>
            <person name="Detter J.C."/>
            <person name="Han C."/>
            <person name="Tapia R."/>
            <person name="Land M."/>
            <person name="Hauser L."/>
            <person name="Jeffries C."/>
            <person name="Kyrpides N."/>
            <person name="Ivanova N."/>
            <person name="Mikhailova N."/>
            <person name="Brumm P."/>
            <person name="Mead D."/>
            <person name="Woyke T."/>
        </authorList>
    </citation>
    <scope>NUCLEOTIDE SEQUENCE [LARGE SCALE GENOMIC DNA]</scope>
    <source>
        <strain evidence="4">DSM 2522</strain>
    </source>
</reference>
<dbReference type="RefSeq" id="WP_013490860.1">
    <property type="nucleotide sequence ID" value="NC_014829.1"/>
</dbReference>
<organism evidence="4 5">
    <name type="scientific">Evansella cellulosilytica (strain ATCC 21833 / DSM 2522 / FERM P-1141 / JCM 9156 / N-4)</name>
    <name type="common">Bacillus cellulosilyticus</name>
    <dbReference type="NCBI Taxonomy" id="649639"/>
    <lineage>
        <taxon>Bacteria</taxon>
        <taxon>Bacillati</taxon>
        <taxon>Bacillota</taxon>
        <taxon>Bacilli</taxon>
        <taxon>Bacillales</taxon>
        <taxon>Bacillaceae</taxon>
        <taxon>Evansella</taxon>
    </lineage>
</organism>
<protein>
    <submittedName>
        <fullName evidence="4">Peptidase M23</fullName>
    </submittedName>
</protein>
<dbReference type="CDD" id="cd12797">
    <property type="entry name" value="M23_peptidase"/>
    <property type="match status" value="1"/>
</dbReference>